<accession>A0A8X6XYD4</accession>
<organism evidence="1 2">
    <name type="scientific">Trichonephila inaurata madagascariensis</name>
    <dbReference type="NCBI Taxonomy" id="2747483"/>
    <lineage>
        <taxon>Eukaryota</taxon>
        <taxon>Metazoa</taxon>
        <taxon>Ecdysozoa</taxon>
        <taxon>Arthropoda</taxon>
        <taxon>Chelicerata</taxon>
        <taxon>Arachnida</taxon>
        <taxon>Araneae</taxon>
        <taxon>Araneomorphae</taxon>
        <taxon>Entelegynae</taxon>
        <taxon>Araneoidea</taxon>
        <taxon>Nephilidae</taxon>
        <taxon>Trichonephila</taxon>
        <taxon>Trichonephila inaurata</taxon>
    </lineage>
</organism>
<keyword evidence="2" id="KW-1185">Reference proteome</keyword>
<proteinExistence type="predicted"/>
<gene>
    <name evidence="1" type="ORF">TNIN_384011</name>
</gene>
<comment type="caution">
    <text evidence="1">The sequence shown here is derived from an EMBL/GenBank/DDBJ whole genome shotgun (WGS) entry which is preliminary data.</text>
</comment>
<dbReference type="EMBL" id="BMAV01012737">
    <property type="protein sequence ID" value="GFY59666.1"/>
    <property type="molecule type" value="Genomic_DNA"/>
</dbReference>
<evidence type="ECO:0000313" key="2">
    <source>
        <dbReference type="Proteomes" id="UP000886998"/>
    </source>
</evidence>
<dbReference type="Proteomes" id="UP000886998">
    <property type="component" value="Unassembled WGS sequence"/>
</dbReference>
<dbReference type="AlphaFoldDB" id="A0A8X6XYD4"/>
<evidence type="ECO:0000313" key="1">
    <source>
        <dbReference type="EMBL" id="GFY59666.1"/>
    </source>
</evidence>
<reference evidence="1" key="1">
    <citation type="submission" date="2020-08" db="EMBL/GenBank/DDBJ databases">
        <title>Multicomponent nature underlies the extraordinary mechanical properties of spider dragline silk.</title>
        <authorList>
            <person name="Kono N."/>
            <person name="Nakamura H."/>
            <person name="Mori M."/>
            <person name="Yoshida Y."/>
            <person name="Ohtoshi R."/>
            <person name="Malay A.D."/>
            <person name="Moran D.A.P."/>
            <person name="Tomita M."/>
            <person name="Numata K."/>
            <person name="Arakawa K."/>
        </authorList>
    </citation>
    <scope>NUCLEOTIDE SEQUENCE</scope>
</reference>
<protein>
    <submittedName>
        <fullName evidence="1">Uncharacterized protein</fullName>
    </submittedName>
</protein>
<name>A0A8X6XYD4_9ARAC</name>
<sequence>MIINSEDFVQTDQQNTTNTLTARMNKQCIQKLSKMIQKLEFLRIGLCNGGLITAPQLSKVYCKKRHEFKYWNAEQMKNVFSDVSFPSVMGTSKKYSVGNQTSFRQQSRN</sequence>